<proteinExistence type="predicted"/>
<evidence type="ECO:0000313" key="2">
    <source>
        <dbReference type="EMBL" id="ONF43168.1"/>
    </source>
</evidence>
<dbReference type="EMBL" id="MSCW01000007">
    <property type="protein sequence ID" value="ONF43168.1"/>
    <property type="molecule type" value="Genomic_DNA"/>
</dbReference>
<comment type="caution">
    <text evidence="2">The sequence shown here is derived from an EMBL/GenBank/DDBJ whole genome shotgun (WGS) entry which is preliminary data.</text>
</comment>
<feature type="signal peptide" evidence="1">
    <location>
        <begin position="1"/>
        <end position="20"/>
    </location>
</feature>
<evidence type="ECO:0000256" key="1">
    <source>
        <dbReference type="SAM" id="SignalP"/>
    </source>
</evidence>
<dbReference type="STRING" id="135739.BTO32_10775"/>
<name>A0A1V2DR80_9GAMM</name>
<dbReference type="PROSITE" id="PS51257">
    <property type="entry name" value="PROKAR_LIPOPROTEIN"/>
    <property type="match status" value="1"/>
</dbReference>
<gene>
    <name evidence="2" type="ORF">BTO32_10775</name>
</gene>
<feature type="chain" id="PRO_5013070125" description="HmuY protein" evidence="1">
    <location>
        <begin position="21"/>
        <end position="373"/>
    </location>
</feature>
<sequence length="373" mass="40233">MKNPCVTSRWLPLAAVLALAGCGGGSDNEPGLTSDNTGLPEGMVEKTLPAASDEVYVNLETGELVDPSDTWHLKASRLTFNLNGGESGTGNVGGALAVAQDDFYKDNGDPDENVFTNASASSELEHLLGPFEAPAAWQTDGLQSAFGSWETWSSYDYSTGQISALSDIGYLVRSAEGNSFARMKVVSFDFPTRANQGIRDFEFEFSVQGAGEVAFSDQPVTFTPPADYDGGDACFDFDSGQVVDCDTSDTWDVMVGFSGYNWYLRSNSGPSGSGDGGASGPIGWDELDSYEADPGVPQIYAQDSTGGVFSEHTWYAYNLLGNHKIWPNFRTYLIKADIDETEASVWALQIVNYYDDDGVSGNPTIRWHRVTLN</sequence>
<reference evidence="2 3" key="1">
    <citation type="submission" date="2016-12" db="EMBL/GenBank/DDBJ databases">
        <title>Marinobacter lutaoensis whole genome sequencing.</title>
        <authorList>
            <person name="Verma A."/>
            <person name="Krishnamurthi S."/>
        </authorList>
    </citation>
    <scope>NUCLEOTIDE SEQUENCE [LARGE SCALE GENOMIC DNA]</scope>
    <source>
        <strain evidence="2 3">T5054</strain>
    </source>
</reference>
<keyword evidence="1" id="KW-0732">Signal</keyword>
<dbReference type="InterPro" id="IPR025921">
    <property type="entry name" value="HmuY"/>
</dbReference>
<dbReference type="AlphaFoldDB" id="A0A1V2DR80"/>
<organism evidence="2 3">
    <name type="scientific">Marinobacter lutaoensis</name>
    <dbReference type="NCBI Taxonomy" id="135739"/>
    <lineage>
        <taxon>Bacteria</taxon>
        <taxon>Pseudomonadati</taxon>
        <taxon>Pseudomonadota</taxon>
        <taxon>Gammaproteobacteria</taxon>
        <taxon>Pseudomonadales</taxon>
        <taxon>Marinobacteraceae</taxon>
        <taxon>Marinobacter</taxon>
    </lineage>
</organism>
<dbReference type="CDD" id="cd12105">
    <property type="entry name" value="HmuY"/>
    <property type="match status" value="2"/>
</dbReference>
<dbReference type="Pfam" id="PF14064">
    <property type="entry name" value="HmuY"/>
    <property type="match status" value="1"/>
</dbReference>
<evidence type="ECO:0008006" key="4">
    <source>
        <dbReference type="Google" id="ProtNLM"/>
    </source>
</evidence>
<keyword evidence="3" id="KW-1185">Reference proteome</keyword>
<evidence type="ECO:0000313" key="3">
    <source>
        <dbReference type="Proteomes" id="UP000189339"/>
    </source>
</evidence>
<accession>A0A1V2DR80</accession>
<protein>
    <recommendedName>
        <fullName evidence="4">HmuY protein</fullName>
    </recommendedName>
</protein>
<dbReference type="Proteomes" id="UP000189339">
    <property type="component" value="Unassembled WGS sequence"/>
</dbReference>